<keyword evidence="3" id="KW-1185">Reference proteome</keyword>
<comment type="caution">
    <text evidence="2">The sequence shown here is derived from an EMBL/GenBank/DDBJ whole genome shotgun (WGS) entry which is preliminary data.</text>
</comment>
<name>A0A843UTG4_COLES</name>
<evidence type="ECO:0000313" key="2">
    <source>
        <dbReference type="EMBL" id="MQL85004.1"/>
    </source>
</evidence>
<feature type="region of interest" description="Disordered" evidence="1">
    <location>
        <begin position="150"/>
        <end position="187"/>
    </location>
</feature>
<dbReference type="EMBL" id="NMUH01000801">
    <property type="protein sequence ID" value="MQL85004.1"/>
    <property type="molecule type" value="Genomic_DNA"/>
</dbReference>
<feature type="compositionally biased region" description="Low complexity" evidence="1">
    <location>
        <begin position="38"/>
        <end position="48"/>
    </location>
</feature>
<feature type="region of interest" description="Disordered" evidence="1">
    <location>
        <begin position="1"/>
        <end position="73"/>
    </location>
</feature>
<dbReference type="Proteomes" id="UP000652761">
    <property type="component" value="Unassembled WGS sequence"/>
</dbReference>
<protein>
    <submittedName>
        <fullName evidence="2">Uncharacterized protein</fullName>
    </submittedName>
</protein>
<proteinExistence type="predicted"/>
<feature type="compositionally biased region" description="Polar residues" evidence="1">
    <location>
        <begin position="19"/>
        <end position="37"/>
    </location>
</feature>
<feature type="compositionally biased region" description="Basic and acidic residues" evidence="1">
    <location>
        <begin position="62"/>
        <end position="71"/>
    </location>
</feature>
<accession>A0A843UTG4</accession>
<organism evidence="2 3">
    <name type="scientific">Colocasia esculenta</name>
    <name type="common">Wild taro</name>
    <name type="synonym">Arum esculentum</name>
    <dbReference type="NCBI Taxonomy" id="4460"/>
    <lineage>
        <taxon>Eukaryota</taxon>
        <taxon>Viridiplantae</taxon>
        <taxon>Streptophyta</taxon>
        <taxon>Embryophyta</taxon>
        <taxon>Tracheophyta</taxon>
        <taxon>Spermatophyta</taxon>
        <taxon>Magnoliopsida</taxon>
        <taxon>Liliopsida</taxon>
        <taxon>Araceae</taxon>
        <taxon>Aroideae</taxon>
        <taxon>Colocasieae</taxon>
        <taxon>Colocasia</taxon>
    </lineage>
</organism>
<gene>
    <name evidence="2" type="ORF">Taro_017517</name>
</gene>
<sequence length="187" mass="20201">MNPRGRYLQAAGAGGRSGDANSCVHQSYPQRSAQPASQHYQQMQPHQQWLRTTSFAAAEDGGPSHEEEEKALQAQMASLSLEDWKSQLKVPPPDTRYKTEARLAQCLERKKGPRMSGSEGLLVAAEEKSRSAAAVKEDALLPSKLSGLEAAGNRQCSSLRESVGGEAPTRNWDGPCGYDGPRRPPSG</sequence>
<evidence type="ECO:0000313" key="3">
    <source>
        <dbReference type="Proteomes" id="UP000652761"/>
    </source>
</evidence>
<dbReference type="AlphaFoldDB" id="A0A843UTG4"/>
<dbReference type="OrthoDB" id="1748610at2759"/>
<evidence type="ECO:0000256" key="1">
    <source>
        <dbReference type="SAM" id="MobiDB-lite"/>
    </source>
</evidence>
<reference evidence="2" key="1">
    <citation type="submission" date="2017-07" db="EMBL/GenBank/DDBJ databases">
        <title>Taro Niue Genome Assembly and Annotation.</title>
        <authorList>
            <person name="Atibalentja N."/>
            <person name="Keating K."/>
            <person name="Fields C.J."/>
        </authorList>
    </citation>
    <scope>NUCLEOTIDE SEQUENCE</scope>
    <source>
        <strain evidence="2">Niue_2</strain>
        <tissue evidence="2">Leaf</tissue>
    </source>
</reference>